<dbReference type="GO" id="GO:0016301">
    <property type="term" value="F:kinase activity"/>
    <property type="evidence" value="ECO:0007669"/>
    <property type="project" value="UniProtKB-KW"/>
</dbReference>
<dbReference type="CDD" id="cd16917">
    <property type="entry name" value="HATPase_UhpB-NarQ-NarX-like"/>
    <property type="match status" value="1"/>
</dbReference>
<keyword evidence="4" id="KW-0812">Transmembrane</keyword>
<dbReference type="Pfam" id="PF02518">
    <property type="entry name" value="HATPase_c"/>
    <property type="match status" value="1"/>
</dbReference>
<keyword evidence="4" id="KW-1133">Transmembrane helix</keyword>
<evidence type="ECO:0000259" key="5">
    <source>
        <dbReference type="Pfam" id="PF02518"/>
    </source>
</evidence>
<dbReference type="SUPFAM" id="SSF55874">
    <property type="entry name" value="ATPase domain of HSP90 chaperone/DNA topoisomerase II/histidine kinase"/>
    <property type="match status" value="1"/>
</dbReference>
<comment type="caution">
    <text evidence="6">The sequence shown here is derived from an EMBL/GenBank/DDBJ whole genome shotgun (WGS) entry which is preliminary data.</text>
</comment>
<dbReference type="InterPro" id="IPR036890">
    <property type="entry name" value="HATPase_C_sf"/>
</dbReference>
<keyword evidence="4" id="KW-0472">Membrane</keyword>
<keyword evidence="2 6" id="KW-0418">Kinase</keyword>
<accession>A0ABT6KK63</accession>
<reference evidence="6 7" key="1">
    <citation type="submission" date="2023-04" db="EMBL/GenBank/DDBJ databases">
        <title>Genome Encyclopedia of Bacteria and Archaea VI: Functional Genomics of Type Strains.</title>
        <authorList>
            <person name="Whitman W."/>
        </authorList>
    </citation>
    <scope>NUCLEOTIDE SEQUENCE [LARGE SCALE GENOMIC DNA]</scope>
    <source>
        <strain evidence="6 7">SG_E_30_P1</strain>
    </source>
</reference>
<protein>
    <submittedName>
        <fullName evidence="6">Signal transduction histidine kinase</fullName>
    </submittedName>
</protein>
<feature type="transmembrane region" description="Helical" evidence="4">
    <location>
        <begin position="77"/>
        <end position="100"/>
    </location>
</feature>
<dbReference type="RefSeq" id="WP_322132707.1">
    <property type="nucleotide sequence ID" value="NZ_CP085036.1"/>
</dbReference>
<feature type="transmembrane region" description="Helical" evidence="4">
    <location>
        <begin position="18"/>
        <end position="39"/>
    </location>
</feature>
<sequence length="401" mass="42814">MRVAVLPREVASRIITTALARAFAAINVTSLVLSIPMLVEFMTHRGLAAALPAPLLILAALIGAALLCVLRPQRMSLTIFLVVGTVGAVVYELILVSVYPDFLVEGLYILNRPAVALVLVGVTASTVRQGFAWSLVGFGLSTLVALAVAVIATVPFTPGYGALLNLIATTIAYTSLAAIQWSLRRRVPDFEEVENLSRRATLEDELRVRVAANVHDTLLNGLALVINAPDELDARMVARLRQDARTLASAEWPEEAGSDKVERGDSQLRNDILRMLSDLQWRGLTVRITGTDSSYVPLPPGSADVLVGVVRACLENVLKHSGTSVAEVDLSHSDTDLSIVVTDQGSGFDPRAIASDRIGLRASVIERMNGIGGSARVWSTPGQGTSVVLHLPLPREVAVDA</sequence>
<feature type="transmembrane region" description="Helical" evidence="4">
    <location>
        <begin position="51"/>
        <end position="70"/>
    </location>
</feature>
<evidence type="ECO:0000256" key="3">
    <source>
        <dbReference type="ARBA" id="ARBA00023012"/>
    </source>
</evidence>
<dbReference type="Proteomes" id="UP001160142">
    <property type="component" value="Unassembled WGS sequence"/>
</dbReference>
<dbReference type="Gene3D" id="3.30.565.10">
    <property type="entry name" value="Histidine kinase-like ATPase, C-terminal domain"/>
    <property type="match status" value="1"/>
</dbReference>
<gene>
    <name evidence="6" type="ORF">M2152_000532</name>
</gene>
<dbReference type="EMBL" id="JARXVQ010000001">
    <property type="protein sequence ID" value="MDH6180350.1"/>
    <property type="molecule type" value="Genomic_DNA"/>
</dbReference>
<feature type="domain" description="Histidine kinase/HSP90-like ATPase" evidence="5">
    <location>
        <begin position="304"/>
        <end position="394"/>
    </location>
</feature>
<evidence type="ECO:0000256" key="2">
    <source>
        <dbReference type="ARBA" id="ARBA00022777"/>
    </source>
</evidence>
<keyword evidence="7" id="KW-1185">Reference proteome</keyword>
<organism evidence="6 7">
    <name type="scientific">Antiquaquibacter oligotrophicus</name>
    <dbReference type="NCBI Taxonomy" id="2880260"/>
    <lineage>
        <taxon>Bacteria</taxon>
        <taxon>Bacillati</taxon>
        <taxon>Actinomycetota</taxon>
        <taxon>Actinomycetes</taxon>
        <taxon>Micrococcales</taxon>
        <taxon>Microbacteriaceae</taxon>
        <taxon>Antiquaquibacter</taxon>
    </lineage>
</organism>
<feature type="transmembrane region" description="Helical" evidence="4">
    <location>
        <begin position="160"/>
        <end position="179"/>
    </location>
</feature>
<keyword evidence="3" id="KW-0902">Two-component regulatory system</keyword>
<evidence type="ECO:0000313" key="6">
    <source>
        <dbReference type="EMBL" id="MDH6180350.1"/>
    </source>
</evidence>
<dbReference type="InterPro" id="IPR050482">
    <property type="entry name" value="Sensor_HK_TwoCompSys"/>
</dbReference>
<dbReference type="InterPro" id="IPR003594">
    <property type="entry name" value="HATPase_dom"/>
</dbReference>
<proteinExistence type="predicted"/>
<feature type="transmembrane region" description="Helical" evidence="4">
    <location>
        <begin position="131"/>
        <end position="154"/>
    </location>
</feature>
<evidence type="ECO:0000313" key="7">
    <source>
        <dbReference type="Proteomes" id="UP001160142"/>
    </source>
</evidence>
<evidence type="ECO:0000256" key="4">
    <source>
        <dbReference type="SAM" id="Phobius"/>
    </source>
</evidence>
<keyword evidence="1" id="KW-0808">Transferase</keyword>
<name>A0ABT6KK63_9MICO</name>
<dbReference type="PANTHER" id="PTHR24421">
    <property type="entry name" value="NITRATE/NITRITE SENSOR PROTEIN NARX-RELATED"/>
    <property type="match status" value="1"/>
</dbReference>
<evidence type="ECO:0000256" key="1">
    <source>
        <dbReference type="ARBA" id="ARBA00022679"/>
    </source>
</evidence>